<protein>
    <submittedName>
        <fullName evidence="2">Uncharacterized protein</fullName>
    </submittedName>
</protein>
<feature type="compositionally biased region" description="Acidic residues" evidence="1">
    <location>
        <begin position="89"/>
        <end position="117"/>
    </location>
</feature>
<comment type="caution">
    <text evidence="2">The sequence shown here is derived from an EMBL/GenBank/DDBJ whole genome shotgun (WGS) entry which is preliminary data.</text>
</comment>
<accession>A0A177KIY1</accession>
<name>A0A177KIY1_9BACI</name>
<proteinExistence type="predicted"/>
<dbReference type="Proteomes" id="UP000077271">
    <property type="component" value="Unassembled WGS sequence"/>
</dbReference>
<evidence type="ECO:0000313" key="2">
    <source>
        <dbReference type="EMBL" id="OAH52541.1"/>
    </source>
</evidence>
<gene>
    <name evidence="2" type="ORF">AWH48_14145</name>
</gene>
<feature type="region of interest" description="Disordered" evidence="1">
    <location>
        <begin position="88"/>
        <end position="117"/>
    </location>
</feature>
<evidence type="ECO:0000313" key="3">
    <source>
        <dbReference type="Proteomes" id="UP000077271"/>
    </source>
</evidence>
<evidence type="ECO:0000256" key="1">
    <source>
        <dbReference type="SAM" id="MobiDB-lite"/>
    </source>
</evidence>
<organism evidence="2 3">
    <name type="scientific">Domibacillus aminovorans</name>
    <dbReference type="NCBI Taxonomy" id="29332"/>
    <lineage>
        <taxon>Bacteria</taxon>
        <taxon>Bacillati</taxon>
        <taxon>Bacillota</taxon>
        <taxon>Bacilli</taxon>
        <taxon>Bacillales</taxon>
        <taxon>Bacillaceae</taxon>
        <taxon>Domibacillus</taxon>
    </lineage>
</organism>
<dbReference type="EMBL" id="LQWZ01000038">
    <property type="protein sequence ID" value="OAH52541.1"/>
    <property type="molecule type" value="Genomic_DNA"/>
</dbReference>
<reference evidence="2 3" key="1">
    <citation type="submission" date="2016-01" db="EMBL/GenBank/DDBJ databases">
        <title>Investigation of taxonomic status of Bacillus aminovorans.</title>
        <authorList>
            <person name="Verma A."/>
            <person name="Pal Y."/>
            <person name="Krishnamurthi S."/>
        </authorList>
    </citation>
    <scope>NUCLEOTIDE SEQUENCE [LARGE SCALE GENOMIC DNA]</scope>
    <source>
        <strain evidence="2 3">DSM 4337</strain>
    </source>
</reference>
<dbReference type="AlphaFoldDB" id="A0A177KIY1"/>
<sequence length="117" mass="12912">MFSPPFEVKEISQLRLDISFCRLVDNIIITLIIRKSISVYNDYKLGRQGHVTGSGLNWPSESDWKNKLLAGGMVATLTLDGLAGCAGGEDQDNGIDDGEVDDQLDLENNPQDEDKEQ</sequence>